<evidence type="ECO:0000259" key="4">
    <source>
        <dbReference type="Pfam" id="PF01425"/>
    </source>
</evidence>
<dbReference type="OrthoDB" id="6428749at2759"/>
<feature type="active site" description="Acyl-ester intermediate" evidence="3">
    <location>
        <position position="284"/>
    </location>
</feature>
<comment type="similarity">
    <text evidence="1">Belongs to the amidase family.</text>
</comment>
<protein>
    <submittedName>
        <fullName evidence="7">Amidase domain-containing protein</fullName>
    </submittedName>
</protein>
<dbReference type="GO" id="GO:0009062">
    <property type="term" value="P:fatty acid catabolic process"/>
    <property type="evidence" value="ECO:0007669"/>
    <property type="project" value="TreeGrafter"/>
</dbReference>
<dbReference type="Pfam" id="PF01425">
    <property type="entry name" value="Amidase"/>
    <property type="match status" value="1"/>
</dbReference>
<dbReference type="WBParaSite" id="ECPE_0000376201-mRNA-1">
    <property type="protein sequence ID" value="ECPE_0000376201-mRNA-1"/>
    <property type="gene ID" value="ECPE_0000376201"/>
</dbReference>
<dbReference type="InterPro" id="IPR036928">
    <property type="entry name" value="AS_sf"/>
</dbReference>
<keyword evidence="2" id="KW-0378">Hydrolase</keyword>
<evidence type="ECO:0000256" key="3">
    <source>
        <dbReference type="PIRSR" id="PIRSR001221-1"/>
    </source>
</evidence>
<dbReference type="Proteomes" id="UP000272942">
    <property type="component" value="Unassembled WGS sequence"/>
</dbReference>
<dbReference type="GO" id="GO:0004040">
    <property type="term" value="F:amidase activity"/>
    <property type="evidence" value="ECO:0007669"/>
    <property type="project" value="TreeGrafter"/>
</dbReference>
<evidence type="ECO:0000256" key="1">
    <source>
        <dbReference type="ARBA" id="ARBA00009199"/>
    </source>
</evidence>
<dbReference type="PIRSF" id="PIRSF001221">
    <property type="entry name" value="Amidase_fungi"/>
    <property type="match status" value="1"/>
</dbReference>
<dbReference type="InterPro" id="IPR020556">
    <property type="entry name" value="Amidase_CS"/>
</dbReference>
<keyword evidence="6" id="KW-1185">Reference proteome</keyword>
<gene>
    <name evidence="5" type="ORF">ECPE_LOCUS3759</name>
</gene>
<reference evidence="5 6" key="2">
    <citation type="submission" date="2018-11" db="EMBL/GenBank/DDBJ databases">
        <authorList>
            <consortium name="Pathogen Informatics"/>
        </authorList>
    </citation>
    <scope>NUCLEOTIDE SEQUENCE [LARGE SCALE GENOMIC DNA]</scope>
    <source>
        <strain evidence="5 6">Egypt</strain>
    </source>
</reference>
<dbReference type="GO" id="GO:0017064">
    <property type="term" value="F:fatty acid amide hydrolase activity"/>
    <property type="evidence" value="ECO:0007669"/>
    <property type="project" value="TreeGrafter"/>
</dbReference>
<reference evidence="7" key="1">
    <citation type="submission" date="2016-06" db="UniProtKB">
        <authorList>
            <consortium name="WormBaseParasite"/>
        </authorList>
    </citation>
    <scope>IDENTIFICATION</scope>
</reference>
<dbReference type="PROSITE" id="PS00571">
    <property type="entry name" value="AMIDASES"/>
    <property type="match status" value="1"/>
</dbReference>
<dbReference type="InterPro" id="IPR023631">
    <property type="entry name" value="Amidase_dom"/>
</dbReference>
<feature type="active site" description="Charge relay system" evidence="3">
    <location>
        <position position="185"/>
    </location>
</feature>
<sequence length="629" mass="69966">MLTILAVCTVPDGDHEWFESVYTHACQQWTTFIGFFPAFSQWISNRFSHKTIISVGFTLICLHFGWNSIKRYRLHRRLHQKRARIAQRALRIQANLPSTVGRRTGPTPLTECTLDKIQALLRSGEITPVDLLHAFQSKVLQLWNSGNSGVCELVLEANEEARKLDGTLLQNAKTAPLYGVPVSLKELCSVRGYDATFGLLKRCGQPLLDDCVLVKTLRHEGAIPFVLTATSQLALATCGFNPVVGRLTNPHSTNHEPGGSSSGEGVLLSRYGSIVGLGTDIGGSIRIPAHFCGLTGLKTTSQRLSTQGIARLNEQSVFMLQVSVGPMARQVTDLVAMMRTLLRPSMFSLDPTVPPIPFNEAIFSGLDKPRLTIGYFETFKDRNLMETVPSVRRAVRQAVAVLSRQGHRVVKFDPPEPFWAMQLSLRAICTDGGESTADALTMEPLSKHTRSMKIASRIPKSCFPLLDWLTRRMVGPPMALARYVRGFQKPDDAFYLASDIVTYRGRFAEAWAGAGPLDALVCPVSIYPAPSLEMPAYFEIPSIVYTILFNLVDYPAGSVPVDRVIKEDIEQANRLMTEARENGDRHYEMLYYHQSDTLGLPLGVQVVGKPFEEELVLRVMRELEQSKME</sequence>
<proteinExistence type="inferred from homology"/>
<dbReference type="SUPFAM" id="SSF75304">
    <property type="entry name" value="Amidase signature (AS) enzymes"/>
    <property type="match status" value="1"/>
</dbReference>
<dbReference type="EMBL" id="UZAN01040668">
    <property type="protein sequence ID" value="VDP70485.1"/>
    <property type="molecule type" value="Genomic_DNA"/>
</dbReference>
<name>A0A183A9X4_9TREM</name>
<accession>A0A183A9X4</accession>
<dbReference type="AlphaFoldDB" id="A0A183A9X4"/>
<dbReference type="PANTHER" id="PTHR45847:SF6">
    <property type="entry name" value="FATTY ACID AMIDE HYDROLASE"/>
    <property type="match status" value="1"/>
</dbReference>
<dbReference type="Gene3D" id="3.90.1300.10">
    <property type="entry name" value="Amidase signature (AS) domain"/>
    <property type="match status" value="1"/>
</dbReference>
<dbReference type="InterPro" id="IPR052096">
    <property type="entry name" value="Endocannabinoid_amidase"/>
</dbReference>
<evidence type="ECO:0000313" key="5">
    <source>
        <dbReference type="EMBL" id="VDP70485.1"/>
    </source>
</evidence>
<evidence type="ECO:0000256" key="2">
    <source>
        <dbReference type="ARBA" id="ARBA00022801"/>
    </source>
</evidence>
<evidence type="ECO:0000313" key="7">
    <source>
        <dbReference type="WBParaSite" id="ECPE_0000376201-mRNA-1"/>
    </source>
</evidence>
<evidence type="ECO:0000313" key="6">
    <source>
        <dbReference type="Proteomes" id="UP000272942"/>
    </source>
</evidence>
<feature type="domain" description="Amidase" evidence="4">
    <location>
        <begin position="131"/>
        <end position="617"/>
    </location>
</feature>
<organism evidence="7">
    <name type="scientific">Echinostoma caproni</name>
    <dbReference type="NCBI Taxonomy" id="27848"/>
    <lineage>
        <taxon>Eukaryota</taxon>
        <taxon>Metazoa</taxon>
        <taxon>Spiralia</taxon>
        <taxon>Lophotrochozoa</taxon>
        <taxon>Platyhelminthes</taxon>
        <taxon>Trematoda</taxon>
        <taxon>Digenea</taxon>
        <taxon>Plagiorchiida</taxon>
        <taxon>Echinostomata</taxon>
        <taxon>Echinostomatoidea</taxon>
        <taxon>Echinostomatidae</taxon>
        <taxon>Echinostoma</taxon>
    </lineage>
</organism>
<dbReference type="PANTHER" id="PTHR45847">
    <property type="entry name" value="FATTY ACID AMIDE HYDROLASE"/>
    <property type="match status" value="1"/>
</dbReference>
<feature type="active site" description="Charge relay system" evidence="3">
    <location>
        <position position="260"/>
    </location>
</feature>